<gene>
    <name evidence="3" type="ORF">HMPREF9442_01569</name>
</gene>
<accession>F3QTQ0</accession>
<dbReference type="Proteomes" id="UP000005546">
    <property type="component" value="Unassembled WGS sequence"/>
</dbReference>
<dbReference type="AlphaFoldDB" id="F3QTQ0"/>
<evidence type="ECO:0000259" key="1">
    <source>
        <dbReference type="Pfam" id="PF04422"/>
    </source>
</evidence>
<name>F3QTQ0_9BACT</name>
<comment type="caution">
    <text evidence="3">The sequence shown here is derived from an EMBL/GenBank/DDBJ whole genome shotgun (WGS) entry which is preliminary data.</text>
</comment>
<dbReference type="PANTHER" id="PTHR31332">
    <property type="entry name" value="7-HYDROXYMETHYL CHLOROPHYLL A REDUCTASE, CHLOROPLASTIC"/>
    <property type="match status" value="1"/>
</dbReference>
<dbReference type="Pfam" id="PF04432">
    <property type="entry name" value="FrhB_FdhB_C"/>
    <property type="match status" value="1"/>
</dbReference>
<dbReference type="InterPro" id="IPR007525">
    <property type="entry name" value="FrhB_FdhB_C"/>
</dbReference>
<keyword evidence="4" id="KW-1185">Reference proteome</keyword>
<proteinExistence type="predicted"/>
<dbReference type="STRING" id="762982.HMPREF9442_01569"/>
<protein>
    <submittedName>
        <fullName evidence="3">Conserved domain protein</fullName>
    </submittedName>
</protein>
<dbReference type="HOGENOM" id="CLU_859597_0_0_10"/>
<dbReference type="InterPro" id="IPR045220">
    <property type="entry name" value="FRHB/FDHB/HCAR-like"/>
</dbReference>
<dbReference type="EMBL" id="AFBR01000038">
    <property type="protein sequence ID" value="EGG54463.1"/>
    <property type="molecule type" value="Genomic_DNA"/>
</dbReference>
<sequence>MKSYIGYSTNPDIRYKATSGGIGTTIIKWLFDNKLIGTSISFEFDPITLRYVPKIIHSFDEYQICGSIYQEIDLIGFVKSHQNEIKGTLACFALPCQTKAIKSICERHGHKVFIIGLTCSSQQTLDATKYLLKRINIKEQNVCHIQYRGNGWPSGITIKTKVNKKTFIANNASIWNRIFHSRLFIRPKCFMCKDTLNQHSDIALADPWLKEYISSEKIGMTLATCFSETGNHILTQAQNDNYIHANEISYQQVILSQKSTLDRKESYRHHPDRIKLFRQLCTKPWYRFLVLDIGLLSLHCKIKNCFEKTMLLKEKRK</sequence>
<dbReference type="PANTHER" id="PTHR31332:SF0">
    <property type="entry name" value="7-HYDROXYMETHYL CHLOROPHYLL A REDUCTASE, CHLOROPLASTIC"/>
    <property type="match status" value="1"/>
</dbReference>
<dbReference type="InterPro" id="IPR007516">
    <property type="entry name" value="Co_F420_Hydgase/DH_bsu_N"/>
</dbReference>
<feature type="domain" description="Coenzyme F420 hydrogenase/dehydrogenase beta subunit N-terminal" evidence="1">
    <location>
        <begin position="4"/>
        <end position="70"/>
    </location>
</feature>
<evidence type="ECO:0000259" key="2">
    <source>
        <dbReference type="Pfam" id="PF04432"/>
    </source>
</evidence>
<dbReference type="eggNOG" id="COG1035">
    <property type="taxonomic scope" value="Bacteria"/>
</dbReference>
<organism evidence="3 4">
    <name type="scientific">Paraprevotella xylaniphila YIT 11841</name>
    <dbReference type="NCBI Taxonomy" id="762982"/>
    <lineage>
        <taxon>Bacteria</taxon>
        <taxon>Pseudomonadati</taxon>
        <taxon>Bacteroidota</taxon>
        <taxon>Bacteroidia</taxon>
        <taxon>Bacteroidales</taxon>
        <taxon>Prevotellaceae</taxon>
        <taxon>Paraprevotella</taxon>
    </lineage>
</organism>
<reference evidence="3 4" key="1">
    <citation type="submission" date="2011-02" db="EMBL/GenBank/DDBJ databases">
        <authorList>
            <person name="Weinstock G."/>
            <person name="Sodergren E."/>
            <person name="Clifton S."/>
            <person name="Fulton L."/>
            <person name="Fulton B."/>
            <person name="Courtney L."/>
            <person name="Fronick C."/>
            <person name="Harrison M."/>
            <person name="Strong C."/>
            <person name="Farmer C."/>
            <person name="Delahaunty K."/>
            <person name="Markovic C."/>
            <person name="Hall O."/>
            <person name="Minx P."/>
            <person name="Tomlinson C."/>
            <person name="Mitreva M."/>
            <person name="Hou S."/>
            <person name="Chen J."/>
            <person name="Wollam A."/>
            <person name="Pepin K.H."/>
            <person name="Johnson M."/>
            <person name="Bhonagiri V."/>
            <person name="Zhang X."/>
            <person name="Suruliraj S."/>
            <person name="Warren W."/>
            <person name="Chinwalla A."/>
            <person name="Mardis E.R."/>
            <person name="Wilson R.K."/>
        </authorList>
    </citation>
    <scope>NUCLEOTIDE SEQUENCE [LARGE SCALE GENOMIC DNA]</scope>
    <source>
        <strain evidence="3 4">YIT 11841</strain>
    </source>
</reference>
<dbReference type="Pfam" id="PF04422">
    <property type="entry name" value="FrhB_FdhB_N"/>
    <property type="match status" value="1"/>
</dbReference>
<evidence type="ECO:0000313" key="4">
    <source>
        <dbReference type="Proteomes" id="UP000005546"/>
    </source>
</evidence>
<evidence type="ECO:0000313" key="3">
    <source>
        <dbReference type="EMBL" id="EGG54463.1"/>
    </source>
</evidence>
<dbReference type="GO" id="GO:0052592">
    <property type="term" value="F:oxidoreductase activity, acting on CH or CH2 groups, with an iron-sulfur protein as acceptor"/>
    <property type="evidence" value="ECO:0007669"/>
    <property type="project" value="TreeGrafter"/>
</dbReference>
<feature type="domain" description="Coenzyme F420 hydrogenase/dehydrogenase beta subunit C-terminal" evidence="2">
    <location>
        <begin position="89"/>
        <end position="249"/>
    </location>
</feature>
<dbReference type="OrthoDB" id="9813230at2"/>
<dbReference type="RefSeq" id="WP_008626752.1">
    <property type="nucleotide sequence ID" value="NZ_GL883839.1"/>
</dbReference>